<keyword evidence="3" id="KW-1185">Reference proteome</keyword>
<dbReference type="GO" id="GO:0004029">
    <property type="term" value="F:aldehyde dehydrogenase (NAD+) activity"/>
    <property type="evidence" value="ECO:0007669"/>
    <property type="project" value="TreeGrafter"/>
</dbReference>
<dbReference type="GO" id="GO:0005737">
    <property type="term" value="C:cytoplasm"/>
    <property type="evidence" value="ECO:0007669"/>
    <property type="project" value="TreeGrafter"/>
</dbReference>
<organism evidence="2 3">
    <name type="scientific">Anatilimnocola aggregata</name>
    <dbReference type="NCBI Taxonomy" id="2528021"/>
    <lineage>
        <taxon>Bacteria</taxon>
        <taxon>Pseudomonadati</taxon>
        <taxon>Planctomycetota</taxon>
        <taxon>Planctomycetia</taxon>
        <taxon>Pirellulales</taxon>
        <taxon>Pirellulaceae</taxon>
        <taxon>Anatilimnocola</taxon>
    </lineage>
</organism>
<gene>
    <name evidence="2" type="ORF">ETAA8_67650</name>
</gene>
<sequence length="340" mass="37127">MTEVLVTGGNGFIGRNLIETLLFRGHRVRCLVRNPQASIILKDLGADLIQGDLSDAASIHAAVAGTEVVYHLAGLTAAVDPEDLLRANRDGTGIVADAIAAQPNPPTLLLVSSVAASGPATRGQVRIEADPPSPVSNYGKSKLAGEQAALARAAKIPLTIVRPGVVFGPHDRAVLTALKTIQRFRMHPVPGWHNPPLSWIYVADLVELLMKAVAHGERVPASAAHADYSPQGCYFGVVQEHPTYAEFGDMTRYVLHRPYMPIIHCPGAISWFAASVNETLSRFKKKPDVFNRDKIREALVDSWACSHEKAHHQLGFVPAATLQERLNETIAWYRSKRWLW</sequence>
<name>A0A517YN09_9BACT</name>
<dbReference type="KEGG" id="aagg:ETAA8_67650"/>
<protein>
    <submittedName>
        <fullName evidence="2">3 beta-hydroxysteroid dehydrogenase/Delta 5--&gt;4-isomerase</fullName>
    </submittedName>
</protein>
<accession>A0A517YN09</accession>
<proteinExistence type="predicted"/>
<dbReference type="EMBL" id="CP036274">
    <property type="protein sequence ID" value="QDU31605.1"/>
    <property type="molecule type" value="Genomic_DNA"/>
</dbReference>
<evidence type="ECO:0000313" key="3">
    <source>
        <dbReference type="Proteomes" id="UP000315017"/>
    </source>
</evidence>
<dbReference type="InterPro" id="IPR001509">
    <property type="entry name" value="Epimerase_deHydtase"/>
</dbReference>
<dbReference type="RefSeq" id="WP_145099019.1">
    <property type="nucleotide sequence ID" value="NZ_CP036274.1"/>
</dbReference>
<dbReference type="AlphaFoldDB" id="A0A517YN09"/>
<evidence type="ECO:0000259" key="1">
    <source>
        <dbReference type="Pfam" id="PF01370"/>
    </source>
</evidence>
<dbReference type="PANTHER" id="PTHR48079:SF6">
    <property type="entry name" value="NAD(P)-BINDING DOMAIN-CONTAINING PROTEIN-RELATED"/>
    <property type="match status" value="1"/>
</dbReference>
<dbReference type="SUPFAM" id="SSF51735">
    <property type="entry name" value="NAD(P)-binding Rossmann-fold domains"/>
    <property type="match status" value="1"/>
</dbReference>
<dbReference type="InterPro" id="IPR036291">
    <property type="entry name" value="NAD(P)-bd_dom_sf"/>
</dbReference>
<keyword evidence="2" id="KW-0413">Isomerase</keyword>
<feature type="domain" description="NAD-dependent epimerase/dehydratase" evidence="1">
    <location>
        <begin position="4"/>
        <end position="219"/>
    </location>
</feature>
<reference evidence="2 3" key="1">
    <citation type="submission" date="2019-02" db="EMBL/GenBank/DDBJ databases">
        <title>Deep-cultivation of Planctomycetes and their phenomic and genomic characterization uncovers novel biology.</title>
        <authorList>
            <person name="Wiegand S."/>
            <person name="Jogler M."/>
            <person name="Boedeker C."/>
            <person name="Pinto D."/>
            <person name="Vollmers J."/>
            <person name="Rivas-Marin E."/>
            <person name="Kohn T."/>
            <person name="Peeters S.H."/>
            <person name="Heuer A."/>
            <person name="Rast P."/>
            <person name="Oberbeckmann S."/>
            <person name="Bunk B."/>
            <person name="Jeske O."/>
            <person name="Meyerdierks A."/>
            <person name="Storesund J.E."/>
            <person name="Kallscheuer N."/>
            <person name="Luecker S."/>
            <person name="Lage O.M."/>
            <person name="Pohl T."/>
            <person name="Merkel B.J."/>
            <person name="Hornburger P."/>
            <person name="Mueller R.-W."/>
            <person name="Bruemmer F."/>
            <person name="Labrenz M."/>
            <person name="Spormann A.M."/>
            <person name="Op den Camp H."/>
            <person name="Overmann J."/>
            <person name="Amann R."/>
            <person name="Jetten M.S.M."/>
            <person name="Mascher T."/>
            <person name="Medema M.H."/>
            <person name="Devos D.P."/>
            <person name="Kaster A.-K."/>
            <person name="Ovreas L."/>
            <person name="Rohde M."/>
            <person name="Galperin M.Y."/>
            <person name="Jogler C."/>
        </authorList>
    </citation>
    <scope>NUCLEOTIDE SEQUENCE [LARGE SCALE GENOMIC DNA]</scope>
    <source>
        <strain evidence="2 3">ETA_A8</strain>
    </source>
</reference>
<dbReference type="Gene3D" id="3.40.50.720">
    <property type="entry name" value="NAD(P)-binding Rossmann-like Domain"/>
    <property type="match status" value="1"/>
</dbReference>
<evidence type="ECO:0000313" key="2">
    <source>
        <dbReference type="EMBL" id="QDU31605.1"/>
    </source>
</evidence>
<dbReference type="GO" id="GO:0016853">
    <property type="term" value="F:isomerase activity"/>
    <property type="evidence" value="ECO:0007669"/>
    <property type="project" value="UniProtKB-KW"/>
</dbReference>
<dbReference type="OrthoDB" id="9811743at2"/>
<dbReference type="Proteomes" id="UP000315017">
    <property type="component" value="Chromosome"/>
</dbReference>
<dbReference type="InterPro" id="IPR051783">
    <property type="entry name" value="NAD(P)-dependent_oxidoreduct"/>
</dbReference>
<dbReference type="PANTHER" id="PTHR48079">
    <property type="entry name" value="PROTEIN YEEZ"/>
    <property type="match status" value="1"/>
</dbReference>
<dbReference type="Pfam" id="PF01370">
    <property type="entry name" value="Epimerase"/>
    <property type="match status" value="1"/>
</dbReference>